<evidence type="ECO:0000313" key="3">
    <source>
        <dbReference type="EMBL" id="MBR7743644.1"/>
    </source>
</evidence>
<organism evidence="3 4">
    <name type="scientific">Phycicoccus avicenniae</name>
    <dbReference type="NCBI Taxonomy" id="2828860"/>
    <lineage>
        <taxon>Bacteria</taxon>
        <taxon>Bacillati</taxon>
        <taxon>Actinomycetota</taxon>
        <taxon>Actinomycetes</taxon>
        <taxon>Micrococcales</taxon>
        <taxon>Intrasporangiaceae</taxon>
        <taxon>Phycicoccus</taxon>
    </lineage>
</organism>
<sequence>MPSVPGAAVLGTAAGALGRQVRRIRTPYPELHAPGGWAHTAGEAFTLSTSDGVDLHVEVDAPEAQSRGRRRLSSPAPTVVLVHGFALTMQSWVLQRRALVQQGFRVVTYDQRGHGRSAHPRLASCTVERLGQDLEEVLAATCRTGPVVLVGHSMGGMSVMSYAAHHPDVVRDRVLAVGLVATSSGGAEVTQLGLGPMVGKVVGTVGPGVLTRLSRHAGPIGMVRKAGKGVQDVVVARWAFDSPVSPALVDLVADMIFGTTFDVMAAFLPDINGLDLVPGLDALTGVETLVMNGTGDLITPASHSEDIVRHVPGAEHVVVEDAGHIIMLEHPDLVTEQLLLMIGRAQRAVAEGVDLASKPRVRRTVKDMSTPRRAARAKRDAKAARTPGPGEGSGPTRRRKTAS</sequence>
<evidence type="ECO:0000259" key="2">
    <source>
        <dbReference type="Pfam" id="PF12697"/>
    </source>
</evidence>
<feature type="region of interest" description="Disordered" evidence="1">
    <location>
        <begin position="362"/>
        <end position="403"/>
    </location>
</feature>
<dbReference type="SUPFAM" id="SSF53474">
    <property type="entry name" value="alpha/beta-Hydrolases"/>
    <property type="match status" value="1"/>
</dbReference>
<evidence type="ECO:0000313" key="4">
    <source>
        <dbReference type="Proteomes" id="UP000677016"/>
    </source>
</evidence>
<accession>A0A941I118</accession>
<keyword evidence="4" id="KW-1185">Reference proteome</keyword>
<dbReference type="AlphaFoldDB" id="A0A941I118"/>
<dbReference type="PANTHER" id="PTHR43798">
    <property type="entry name" value="MONOACYLGLYCEROL LIPASE"/>
    <property type="match status" value="1"/>
</dbReference>
<dbReference type="Proteomes" id="UP000677016">
    <property type="component" value="Unassembled WGS sequence"/>
</dbReference>
<dbReference type="InterPro" id="IPR000073">
    <property type="entry name" value="AB_hydrolase_1"/>
</dbReference>
<dbReference type="InterPro" id="IPR050266">
    <property type="entry name" value="AB_hydrolase_sf"/>
</dbReference>
<dbReference type="Pfam" id="PF12697">
    <property type="entry name" value="Abhydrolase_6"/>
    <property type="match status" value="1"/>
</dbReference>
<dbReference type="PRINTS" id="PR00111">
    <property type="entry name" value="ABHYDROLASE"/>
</dbReference>
<dbReference type="PANTHER" id="PTHR43798:SF33">
    <property type="entry name" value="HYDROLASE, PUTATIVE (AFU_ORTHOLOGUE AFUA_2G14860)-RELATED"/>
    <property type="match status" value="1"/>
</dbReference>
<keyword evidence="3" id="KW-0378">Hydrolase</keyword>
<dbReference type="InterPro" id="IPR000639">
    <property type="entry name" value="Epox_hydrolase-like"/>
</dbReference>
<feature type="domain" description="AB hydrolase-1" evidence="2">
    <location>
        <begin position="79"/>
        <end position="335"/>
    </location>
</feature>
<dbReference type="GO" id="GO:0016020">
    <property type="term" value="C:membrane"/>
    <property type="evidence" value="ECO:0007669"/>
    <property type="project" value="TreeGrafter"/>
</dbReference>
<gene>
    <name evidence="3" type="ORF">KC207_10115</name>
</gene>
<comment type="caution">
    <text evidence="3">The sequence shown here is derived from an EMBL/GenBank/DDBJ whole genome shotgun (WGS) entry which is preliminary data.</text>
</comment>
<protein>
    <submittedName>
        <fullName evidence="3">Alpha/beta hydrolase</fullName>
    </submittedName>
</protein>
<proteinExistence type="predicted"/>
<reference evidence="3" key="1">
    <citation type="submission" date="2021-04" db="EMBL/GenBank/DDBJ databases">
        <title>Phycicoccus avicenniae sp. nov., a novel endophytic actinomycetes isolated from branch of Avicennia mariana.</title>
        <authorList>
            <person name="Tuo L."/>
        </authorList>
    </citation>
    <scope>NUCLEOTIDE SEQUENCE</scope>
    <source>
        <strain evidence="3">BSK3Z-2</strain>
    </source>
</reference>
<dbReference type="RefSeq" id="WP_211602896.1">
    <property type="nucleotide sequence ID" value="NZ_JAGSNF010000013.1"/>
</dbReference>
<name>A0A941I118_9MICO</name>
<dbReference type="EMBL" id="JAGSNF010000013">
    <property type="protein sequence ID" value="MBR7743644.1"/>
    <property type="molecule type" value="Genomic_DNA"/>
</dbReference>
<evidence type="ECO:0000256" key="1">
    <source>
        <dbReference type="SAM" id="MobiDB-lite"/>
    </source>
</evidence>
<dbReference type="InterPro" id="IPR029058">
    <property type="entry name" value="AB_hydrolase_fold"/>
</dbReference>
<dbReference type="PRINTS" id="PR00412">
    <property type="entry name" value="EPOXHYDRLASE"/>
</dbReference>
<dbReference type="Gene3D" id="3.40.50.1820">
    <property type="entry name" value="alpha/beta hydrolase"/>
    <property type="match status" value="1"/>
</dbReference>
<dbReference type="GO" id="GO:0016787">
    <property type="term" value="F:hydrolase activity"/>
    <property type="evidence" value="ECO:0007669"/>
    <property type="project" value="UniProtKB-KW"/>
</dbReference>